<organism evidence="2 3">
    <name type="scientific">Aureobasidium mustum</name>
    <dbReference type="NCBI Taxonomy" id="2773714"/>
    <lineage>
        <taxon>Eukaryota</taxon>
        <taxon>Fungi</taxon>
        <taxon>Dikarya</taxon>
        <taxon>Ascomycota</taxon>
        <taxon>Pezizomycotina</taxon>
        <taxon>Dothideomycetes</taxon>
        <taxon>Dothideomycetidae</taxon>
        <taxon>Dothideales</taxon>
        <taxon>Saccotheciaceae</taxon>
        <taxon>Aureobasidium</taxon>
    </lineage>
</organism>
<dbReference type="EMBL" id="CAIJEO010000010">
    <property type="protein sequence ID" value="CAD0099228.1"/>
    <property type="molecule type" value="Genomic_DNA"/>
</dbReference>
<keyword evidence="3" id="KW-1185">Reference proteome</keyword>
<comment type="caution">
    <text evidence="2">The sequence shown here is derived from an EMBL/GenBank/DDBJ whole genome shotgun (WGS) entry which is preliminary data.</text>
</comment>
<name>A0A9N8K5Y7_9PEZI</name>
<accession>A0A9N8K5Y7</accession>
<reference evidence="2" key="1">
    <citation type="submission" date="2020-06" db="EMBL/GenBank/DDBJ databases">
        <authorList>
            <person name="Onetto C."/>
        </authorList>
    </citation>
    <scope>NUCLEOTIDE SEQUENCE</scope>
</reference>
<feature type="compositionally biased region" description="Pro residues" evidence="1">
    <location>
        <begin position="104"/>
        <end position="116"/>
    </location>
</feature>
<evidence type="ECO:0000256" key="1">
    <source>
        <dbReference type="SAM" id="MobiDB-lite"/>
    </source>
</evidence>
<proteinExistence type="predicted"/>
<dbReference type="AlphaFoldDB" id="A0A9N8K5Y7"/>
<feature type="region of interest" description="Disordered" evidence="1">
    <location>
        <begin position="92"/>
        <end position="120"/>
    </location>
</feature>
<protein>
    <submittedName>
        <fullName evidence="2">Uncharacterized protein</fullName>
    </submittedName>
</protein>
<dbReference type="Proteomes" id="UP000714618">
    <property type="component" value="Unassembled WGS sequence"/>
</dbReference>
<evidence type="ECO:0000313" key="2">
    <source>
        <dbReference type="EMBL" id="CAD0099228.1"/>
    </source>
</evidence>
<sequence>MDDQKPIIRFAHNSAPQGASSAHIVYEVNPPVFTIRKVPSTQQTAQLDAAAVKVVASRIERFQSFLARAKQAAGIPLQHKVKIFRQLDPTKISGDMPDIAQPGIPSPPTSRNPSPSPSTSKLIIENSVFAKWTEGTNFESIDGHDHTANDKYNGKLNLETLGLISNQVLILEEQQRAQSLLQMWLRKATRTIPSCLKQRVPVNAPALLPQLPSRVDVSVKMAEPVVLLV</sequence>
<gene>
    <name evidence="2" type="ORF">AWRI4233_LOCUS8052</name>
</gene>
<evidence type="ECO:0000313" key="3">
    <source>
        <dbReference type="Proteomes" id="UP000714618"/>
    </source>
</evidence>
<dbReference type="OrthoDB" id="952271at2759"/>